<organism evidence="1 2">
    <name type="scientific">Letharia columbiana</name>
    <dbReference type="NCBI Taxonomy" id="112416"/>
    <lineage>
        <taxon>Eukaryota</taxon>
        <taxon>Fungi</taxon>
        <taxon>Dikarya</taxon>
        <taxon>Ascomycota</taxon>
        <taxon>Pezizomycotina</taxon>
        <taxon>Lecanoromycetes</taxon>
        <taxon>OSLEUM clade</taxon>
        <taxon>Lecanoromycetidae</taxon>
        <taxon>Lecanorales</taxon>
        <taxon>Lecanorineae</taxon>
        <taxon>Parmeliaceae</taxon>
        <taxon>Letharia</taxon>
    </lineage>
</organism>
<proteinExistence type="predicted"/>
<evidence type="ECO:0000313" key="2">
    <source>
        <dbReference type="Proteomes" id="UP000578531"/>
    </source>
</evidence>
<evidence type="ECO:0000313" key="1">
    <source>
        <dbReference type="EMBL" id="KAF6238579.1"/>
    </source>
</evidence>
<accession>A0A8H6G140</accession>
<keyword evidence="2" id="KW-1185">Reference proteome</keyword>
<comment type="caution">
    <text evidence="1">The sequence shown here is derived from an EMBL/GenBank/DDBJ whole genome shotgun (WGS) entry which is preliminary data.</text>
</comment>
<dbReference type="OrthoDB" id="5385976at2759"/>
<gene>
    <name evidence="1" type="ORF">HO173_003084</name>
</gene>
<dbReference type="AlphaFoldDB" id="A0A8H6G140"/>
<reference evidence="1 2" key="1">
    <citation type="journal article" date="2020" name="Genomics">
        <title>Complete, high-quality genomes from long-read metagenomic sequencing of two wolf lichen thalli reveals enigmatic genome architecture.</title>
        <authorList>
            <person name="McKenzie S.K."/>
            <person name="Walston R.F."/>
            <person name="Allen J.L."/>
        </authorList>
    </citation>
    <scope>NUCLEOTIDE SEQUENCE [LARGE SCALE GENOMIC DNA]</scope>
    <source>
        <strain evidence="1">WasteWater2</strain>
    </source>
</reference>
<dbReference type="EMBL" id="JACCJC010000008">
    <property type="protein sequence ID" value="KAF6238579.1"/>
    <property type="molecule type" value="Genomic_DNA"/>
</dbReference>
<sequence>MERCTSSLIWVGSTGYDSEFKDNCFQAWRRFLSSDFALYKDAEFEFLHPGVPPSHPDVPKMATPRRYIMKSCTVALANLADIPKGILPTEPPGPFPRSDLGRFVDFRSPINAVRTGCLGMRKEVGWAAVGRQQAMAILVFSTSAPIDRMIPRGVIP</sequence>
<name>A0A8H6G140_9LECA</name>
<dbReference type="RefSeq" id="XP_037167878.1">
    <property type="nucleotide sequence ID" value="XM_037305013.1"/>
</dbReference>
<protein>
    <submittedName>
        <fullName evidence="1">Uncharacterized protein</fullName>
    </submittedName>
</protein>
<dbReference type="GeneID" id="59284753"/>
<dbReference type="Proteomes" id="UP000578531">
    <property type="component" value="Unassembled WGS sequence"/>
</dbReference>